<proteinExistence type="predicted"/>
<dbReference type="GeneID" id="17311375"/>
<accession>L1K1L1</accession>
<gene>
    <name evidence="1" type="ORF">GUITHDRAFT_99797</name>
</gene>
<dbReference type="EnsemblProtists" id="EKX54320">
    <property type="protein sequence ID" value="EKX54320"/>
    <property type="gene ID" value="GUITHDRAFT_99797"/>
</dbReference>
<dbReference type="AlphaFoldDB" id="L1K1L1"/>
<dbReference type="InterPro" id="IPR032675">
    <property type="entry name" value="LRR_dom_sf"/>
</dbReference>
<dbReference type="EMBL" id="JH992967">
    <property type="protein sequence ID" value="EKX54320.1"/>
    <property type="molecule type" value="Genomic_DNA"/>
</dbReference>
<dbReference type="HOGENOM" id="CLU_1196798_0_0_1"/>
<keyword evidence="3" id="KW-1185">Reference proteome</keyword>
<dbReference type="Gene3D" id="3.80.10.10">
    <property type="entry name" value="Ribonuclease Inhibitor"/>
    <property type="match status" value="2"/>
</dbReference>
<name>L1K1L1_GUITC</name>
<reference evidence="2" key="3">
    <citation type="submission" date="2016-03" db="UniProtKB">
        <authorList>
            <consortium name="EnsemblProtists"/>
        </authorList>
    </citation>
    <scope>IDENTIFICATION</scope>
</reference>
<evidence type="ECO:0000313" key="2">
    <source>
        <dbReference type="EnsemblProtists" id="EKX54320"/>
    </source>
</evidence>
<sequence length="232" mass="25728">MKHPVCKTYEEAMEVVRSTEHEVLEMHSHCLFTLNNMTSLCNRLKTNRNLVILILGGLGLGSSAGKELGVALRTHPVLQELHLHNNKLGYEGVQLLSEALISSKEVNEAPNRLLKVLVLRNNDIGRHCSSMCNLCRFAPDFPCALLQVTCLQVIDLNANRIEVLPLQLSLMPNLLALDVRGNPIANVPMDVMLTARKGHQAGWPSLKEWMKEELQKEASSSSPAGSILSMDY</sequence>
<reference evidence="3" key="2">
    <citation type="submission" date="2012-11" db="EMBL/GenBank/DDBJ databases">
        <authorList>
            <person name="Kuo A."/>
            <person name="Curtis B.A."/>
            <person name="Tanifuji G."/>
            <person name="Burki F."/>
            <person name="Gruber A."/>
            <person name="Irimia M."/>
            <person name="Maruyama S."/>
            <person name="Arias M.C."/>
            <person name="Ball S.G."/>
            <person name="Gile G.H."/>
            <person name="Hirakawa Y."/>
            <person name="Hopkins J.F."/>
            <person name="Rensing S.A."/>
            <person name="Schmutz J."/>
            <person name="Symeonidi A."/>
            <person name="Elias M."/>
            <person name="Eveleigh R.J."/>
            <person name="Herman E.K."/>
            <person name="Klute M.J."/>
            <person name="Nakayama T."/>
            <person name="Obornik M."/>
            <person name="Reyes-Prieto A."/>
            <person name="Armbrust E.V."/>
            <person name="Aves S.J."/>
            <person name="Beiko R.G."/>
            <person name="Coutinho P."/>
            <person name="Dacks J.B."/>
            <person name="Durnford D.G."/>
            <person name="Fast N.M."/>
            <person name="Green B.R."/>
            <person name="Grisdale C."/>
            <person name="Hempe F."/>
            <person name="Henrissat B."/>
            <person name="Hoppner M.P."/>
            <person name="Ishida K.-I."/>
            <person name="Kim E."/>
            <person name="Koreny L."/>
            <person name="Kroth P.G."/>
            <person name="Liu Y."/>
            <person name="Malik S.-B."/>
            <person name="Maier U.G."/>
            <person name="McRose D."/>
            <person name="Mock T."/>
            <person name="Neilson J.A."/>
            <person name="Onodera N.T."/>
            <person name="Poole A.M."/>
            <person name="Pritham E.J."/>
            <person name="Richards T.A."/>
            <person name="Rocap G."/>
            <person name="Roy S.W."/>
            <person name="Sarai C."/>
            <person name="Schaack S."/>
            <person name="Shirato S."/>
            <person name="Slamovits C.H."/>
            <person name="Spencer D.F."/>
            <person name="Suzuki S."/>
            <person name="Worden A.Z."/>
            <person name="Zauner S."/>
            <person name="Barry K."/>
            <person name="Bell C."/>
            <person name="Bharti A.K."/>
            <person name="Crow J.A."/>
            <person name="Grimwood J."/>
            <person name="Kramer R."/>
            <person name="Lindquist E."/>
            <person name="Lucas S."/>
            <person name="Salamov A."/>
            <person name="McFadden G.I."/>
            <person name="Lane C.E."/>
            <person name="Keeling P.J."/>
            <person name="Gray M.W."/>
            <person name="Grigoriev I.V."/>
            <person name="Archibald J.M."/>
        </authorList>
    </citation>
    <scope>NUCLEOTIDE SEQUENCE</scope>
    <source>
        <strain evidence="3">CCMP2712</strain>
    </source>
</reference>
<dbReference type="SUPFAM" id="SSF52047">
    <property type="entry name" value="RNI-like"/>
    <property type="match status" value="1"/>
</dbReference>
<dbReference type="OrthoDB" id="10645510at2759"/>
<evidence type="ECO:0000313" key="3">
    <source>
        <dbReference type="Proteomes" id="UP000011087"/>
    </source>
</evidence>
<dbReference type="InterPro" id="IPR001611">
    <property type="entry name" value="Leu-rich_rpt"/>
</dbReference>
<dbReference type="RefSeq" id="XP_005841300.1">
    <property type="nucleotide sequence ID" value="XM_005841243.1"/>
</dbReference>
<dbReference type="SMART" id="SM00368">
    <property type="entry name" value="LRR_RI"/>
    <property type="match status" value="2"/>
</dbReference>
<reference evidence="1 3" key="1">
    <citation type="journal article" date="2012" name="Nature">
        <title>Algal genomes reveal evolutionary mosaicism and the fate of nucleomorphs.</title>
        <authorList>
            <consortium name="DOE Joint Genome Institute"/>
            <person name="Curtis B.A."/>
            <person name="Tanifuji G."/>
            <person name="Burki F."/>
            <person name="Gruber A."/>
            <person name="Irimia M."/>
            <person name="Maruyama S."/>
            <person name="Arias M.C."/>
            <person name="Ball S.G."/>
            <person name="Gile G.H."/>
            <person name="Hirakawa Y."/>
            <person name="Hopkins J.F."/>
            <person name="Kuo A."/>
            <person name="Rensing S.A."/>
            <person name="Schmutz J."/>
            <person name="Symeonidi A."/>
            <person name="Elias M."/>
            <person name="Eveleigh R.J."/>
            <person name="Herman E.K."/>
            <person name="Klute M.J."/>
            <person name="Nakayama T."/>
            <person name="Obornik M."/>
            <person name="Reyes-Prieto A."/>
            <person name="Armbrust E.V."/>
            <person name="Aves S.J."/>
            <person name="Beiko R.G."/>
            <person name="Coutinho P."/>
            <person name="Dacks J.B."/>
            <person name="Durnford D.G."/>
            <person name="Fast N.M."/>
            <person name="Green B.R."/>
            <person name="Grisdale C.J."/>
            <person name="Hempel F."/>
            <person name="Henrissat B."/>
            <person name="Hoppner M.P."/>
            <person name="Ishida K."/>
            <person name="Kim E."/>
            <person name="Koreny L."/>
            <person name="Kroth P.G."/>
            <person name="Liu Y."/>
            <person name="Malik S.B."/>
            <person name="Maier U.G."/>
            <person name="McRose D."/>
            <person name="Mock T."/>
            <person name="Neilson J.A."/>
            <person name="Onodera N.T."/>
            <person name="Poole A.M."/>
            <person name="Pritham E.J."/>
            <person name="Richards T.A."/>
            <person name="Rocap G."/>
            <person name="Roy S.W."/>
            <person name="Sarai C."/>
            <person name="Schaack S."/>
            <person name="Shirato S."/>
            <person name="Slamovits C.H."/>
            <person name="Spencer D.F."/>
            <person name="Suzuki S."/>
            <person name="Worden A.Z."/>
            <person name="Zauner S."/>
            <person name="Barry K."/>
            <person name="Bell C."/>
            <person name="Bharti A.K."/>
            <person name="Crow J.A."/>
            <person name="Grimwood J."/>
            <person name="Kramer R."/>
            <person name="Lindquist E."/>
            <person name="Lucas S."/>
            <person name="Salamov A."/>
            <person name="McFadden G.I."/>
            <person name="Lane C.E."/>
            <person name="Keeling P.J."/>
            <person name="Gray M.W."/>
            <person name="Grigoriev I.V."/>
            <person name="Archibald J.M."/>
        </authorList>
    </citation>
    <scope>NUCLEOTIDE SEQUENCE</scope>
    <source>
        <strain evidence="1 3">CCMP2712</strain>
    </source>
</reference>
<organism evidence="1">
    <name type="scientific">Guillardia theta (strain CCMP2712)</name>
    <name type="common">Cryptophyte</name>
    <dbReference type="NCBI Taxonomy" id="905079"/>
    <lineage>
        <taxon>Eukaryota</taxon>
        <taxon>Cryptophyceae</taxon>
        <taxon>Pyrenomonadales</taxon>
        <taxon>Geminigeraceae</taxon>
        <taxon>Guillardia</taxon>
    </lineage>
</organism>
<dbReference type="KEGG" id="gtt:GUITHDRAFT_99797"/>
<dbReference type="PaxDb" id="55529-EKX54320"/>
<dbReference type="Pfam" id="PF13516">
    <property type="entry name" value="LRR_6"/>
    <property type="match status" value="1"/>
</dbReference>
<dbReference type="Proteomes" id="UP000011087">
    <property type="component" value="Unassembled WGS sequence"/>
</dbReference>
<evidence type="ECO:0000313" key="1">
    <source>
        <dbReference type="EMBL" id="EKX54320.1"/>
    </source>
</evidence>
<protein>
    <submittedName>
        <fullName evidence="1 2">Uncharacterized protein</fullName>
    </submittedName>
</protein>